<keyword evidence="5" id="KW-1185">Reference proteome</keyword>
<dbReference type="EMBL" id="CP015970">
    <property type="protein sequence ID" value="AOZ47793.1"/>
    <property type="molecule type" value="Genomic_DNA"/>
</dbReference>
<dbReference type="GO" id="GO:0016491">
    <property type="term" value="F:oxidoreductase activity"/>
    <property type="evidence" value="ECO:0007669"/>
    <property type="project" value="InterPro"/>
</dbReference>
<accession>A0AAC9AP26</accession>
<organism evidence="2 4">
    <name type="scientific">Acidipropionibacterium acidipropionici</name>
    <dbReference type="NCBI Taxonomy" id="1748"/>
    <lineage>
        <taxon>Bacteria</taxon>
        <taxon>Bacillati</taxon>
        <taxon>Actinomycetota</taxon>
        <taxon>Actinomycetes</taxon>
        <taxon>Propionibacteriales</taxon>
        <taxon>Propionibacteriaceae</taxon>
        <taxon>Acidipropionibacterium</taxon>
    </lineage>
</organism>
<evidence type="ECO:0000313" key="4">
    <source>
        <dbReference type="Proteomes" id="UP000075221"/>
    </source>
</evidence>
<protein>
    <recommendedName>
        <fullName evidence="1">Nitroreductase domain-containing protein</fullName>
    </recommendedName>
</protein>
<dbReference type="Gene3D" id="3.40.109.10">
    <property type="entry name" value="NADH Oxidase"/>
    <property type="match status" value="1"/>
</dbReference>
<dbReference type="Pfam" id="PF00881">
    <property type="entry name" value="Nitroreductase"/>
    <property type="match status" value="1"/>
</dbReference>
<feature type="domain" description="Nitroreductase" evidence="1">
    <location>
        <begin position="140"/>
        <end position="284"/>
    </location>
</feature>
<dbReference type="InterPro" id="IPR000415">
    <property type="entry name" value="Nitroreductase-like"/>
</dbReference>
<dbReference type="InterPro" id="IPR029479">
    <property type="entry name" value="Nitroreductase"/>
</dbReference>
<sequence>MYDFRRFLAYSSTRGPFRSRANLAARITERYHGLEKSLAIPDPQPRHSADVLTSLIPLLGSYLGSYGEDELTAAAIGALRAYHDFNAEQIGADEVPFGPQIRELIENHRSNPSGVSGVRRLSREEVDHAVGAVDPKFFSTRHTVRVYGSEPVTDQEVETAVAAARCAPAVCNREFSMIRIWRDRATIDRLLKIQGGTRGFGDGIPALALITVPLRSYWNAEERHQAWVDGGMVAMSFLLGLHSQSLGAVALNWSKAPERDRALRRALPDVGVDEAIIMFVGFGHLPEHLDVAASPRIMLPR</sequence>
<evidence type="ECO:0000259" key="1">
    <source>
        <dbReference type="Pfam" id="PF00881"/>
    </source>
</evidence>
<gene>
    <name evidence="3" type="ORF">A8L58_15170</name>
    <name evidence="2" type="ORF">AXH35_13715</name>
</gene>
<dbReference type="Proteomes" id="UP000178666">
    <property type="component" value="Chromosome"/>
</dbReference>
<proteinExistence type="predicted"/>
<dbReference type="Proteomes" id="UP000075221">
    <property type="component" value="Chromosome"/>
</dbReference>
<dbReference type="RefSeq" id="WP_062820210.1">
    <property type="nucleotide sequence ID" value="NZ_CP014352.1"/>
</dbReference>
<reference evidence="3 5" key="1">
    <citation type="journal article" date="2016" name="Plant Dis.">
        <title>Improved production of propionic acid using genome shuffling.</title>
        <authorList>
            <person name="Luna-Flores C.H."/>
            <person name="Palfreyman R.W."/>
            <person name="Kromer J.O."/>
            <person name="Nielsen L.K."/>
            <person name="Marcellin E."/>
        </authorList>
    </citation>
    <scope>NUCLEOTIDE SEQUENCE [LARGE SCALE GENOMIC DNA]</scope>
    <source>
        <strain evidence="3 5">F3E8</strain>
    </source>
</reference>
<name>A0AAC9AP26_9ACTN</name>
<reference evidence="2 4" key="2">
    <citation type="submission" date="2016-02" db="EMBL/GenBank/DDBJ databases">
        <title>Complete Genome Sequence of Propionibacterium acidipropionici ATCC 55737.</title>
        <authorList>
            <person name="Luna Flores C.H."/>
            <person name="Nielsen L.K."/>
            <person name="Marcellin E."/>
        </authorList>
    </citation>
    <scope>NUCLEOTIDE SEQUENCE [LARGE SCALE GENOMIC DNA]</scope>
    <source>
        <strain evidence="2 4">ATCC 55737</strain>
    </source>
</reference>
<dbReference type="EMBL" id="CP014352">
    <property type="protein sequence ID" value="AMS06340.1"/>
    <property type="molecule type" value="Genomic_DNA"/>
</dbReference>
<evidence type="ECO:0000313" key="3">
    <source>
        <dbReference type="EMBL" id="AOZ47793.1"/>
    </source>
</evidence>
<dbReference type="SUPFAM" id="SSF55469">
    <property type="entry name" value="FMN-dependent nitroreductase-like"/>
    <property type="match status" value="1"/>
</dbReference>
<evidence type="ECO:0000313" key="5">
    <source>
        <dbReference type="Proteomes" id="UP000178666"/>
    </source>
</evidence>
<dbReference type="AlphaFoldDB" id="A0AAC9AP26"/>
<evidence type="ECO:0000313" key="2">
    <source>
        <dbReference type="EMBL" id="AMS06340.1"/>
    </source>
</evidence>